<dbReference type="GO" id="GO:0006508">
    <property type="term" value="P:proteolysis"/>
    <property type="evidence" value="ECO:0007669"/>
    <property type="project" value="UniProtKB-KW"/>
</dbReference>
<evidence type="ECO:0000259" key="3">
    <source>
        <dbReference type="Pfam" id="PF02517"/>
    </source>
</evidence>
<evidence type="ECO:0000313" key="5">
    <source>
        <dbReference type="Proteomes" id="UP000093053"/>
    </source>
</evidence>
<keyword evidence="4" id="KW-0645">Protease</keyword>
<feature type="domain" description="CAAX prenyl protease 2/Lysostaphin resistance protein A-like" evidence="3">
    <location>
        <begin position="105"/>
        <end position="196"/>
    </location>
</feature>
<feature type="transmembrane region" description="Helical" evidence="1">
    <location>
        <begin position="135"/>
        <end position="154"/>
    </location>
</feature>
<dbReference type="GO" id="GO:0080120">
    <property type="term" value="P:CAAX-box protein maturation"/>
    <property type="evidence" value="ECO:0007669"/>
    <property type="project" value="UniProtKB-ARBA"/>
</dbReference>
<keyword evidence="5" id="KW-1185">Reference proteome</keyword>
<feature type="transmembrane region" description="Helical" evidence="1">
    <location>
        <begin position="192"/>
        <end position="209"/>
    </location>
</feature>
<dbReference type="PANTHER" id="PTHR39430:SF1">
    <property type="entry name" value="PROTEASE"/>
    <property type="match status" value="1"/>
</dbReference>
<protein>
    <submittedName>
        <fullName evidence="4">CAAX protease</fullName>
    </submittedName>
</protein>
<dbReference type="PANTHER" id="PTHR39430">
    <property type="entry name" value="MEMBRANE-ASSOCIATED PROTEASE-RELATED"/>
    <property type="match status" value="1"/>
</dbReference>
<dbReference type="EMBL" id="CP016793">
    <property type="protein sequence ID" value="ANZ34779.1"/>
    <property type="molecule type" value="Genomic_DNA"/>
</dbReference>
<accession>A0A1B2HAM9</accession>
<organism evidence="4 5">
    <name type="scientific">Lentzea guizhouensis</name>
    <dbReference type="NCBI Taxonomy" id="1586287"/>
    <lineage>
        <taxon>Bacteria</taxon>
        <taxon>Bacillati</taxon>
        <taxon>Actinomycetota</taxon>
        <taxon>Actinomycetes</taxon>
        <taxon>Pseudonocardiales</taxon>
        <taxon>Pseudonocardiaceae</taxon>
        <taxon>Lentzea</taxon>
    </lineage>
</organism>
<keyword evidence="1" id="KW-1133">Transmembrane helix</keyword>
<gene>
    <name evidence="4" type="ORF">BBK82_00490</name>
</gene>
<sequence length="275" mass="28426">MRLLVQLGAVAVAAFAGSAVVQAVNWNTPLTLVLGFAAAALVLYVYAFAVRKTERRAPDEIALKGAGPAFGRGLSIGTGMFAAVILNIAFLGGYEVRGWGSVSGALALLGFTAAAVVVEEVLFRGVLFRIVEGRIGTWASLVLTGVLFGAAHLFNTHATLWGAIAIAVEAGFMLAAVYAATRNLWVPIGVHFGWNFAQGGIFGTTISGTDAPEGLLDGVTSGPYLLSGGDFGPEASAYSVLAGVVVTVVFLWIARRRGTIVPARRRGSDATTLAA</sequence>
<keyword evidence="1" id="KW-0472">Membrane</keyword>
<dbReference type="AlphaFoldDB" id="A0A1B2HAM9"/>
<feature type="transmembrane region" description="Helical" evidence="1">
    <location>
        <begin position="160"/>
        <end position="180"/>
    </location>
</feature>
<feature type="transmembrane region" description="Helical" evidence="1">
    <location>
        <begin position="235"/>
        <end position="254"/>
    </location>
</feature>
<reference evidence="4 5" key="1">
    <citation type="submission" date="2016-07" db="EMBL/GenBank/DDBJ databases">
        <title>Complete genome sequence of the Lentzea guizhouensis DHS C013.</title>
        <authorList>
            <person name="Cao C."/>
        </authorList>
    </citation>
    <scope>NUCLEOTIDE SEQUENCE [LARGE SCALE GENOMIC DNA]</scope>
    <source>
        <strain evidence="4 5">DHS C013</strain>
    </source>
</reference>
<dbReference type="Proteomes" id="UP000093053">
    <property type="component" value="Chromosome"/>
</dbReference>
<feature type="transmembrane region" description="Helical" evidence="1">
    <location>
        <begin position="102"/>
        <end position="123"/>
    </location>
</feature>
<keyword evidence="1" id="KW-0812">Transmembrane</keyword>
<feature type="transmembrane region" description="Helical" evidence="1">
    <location>
        <begin position="33"/>
        <end position="50"/>
    </location>
</feature>
<keyword evidence="4" id="KW-0378">Hydrolase</keyword>
<dbReference type="KEGG" id="led:BBK82_00490"/>
<dbReference type="OrthoDB" id="193898at2"/>
<dbReference type="Pfam" id="PF02517">
    <property type="entry name" value="Rce1-like"/>
    <property type="match status" value="1"/>
</dbReference>
<dbReference type="InterPro" id="IPR003675">
    <property type="entry name" value="Rce1/LyrA-like_dom"/>
</dbReference>
<evidence type="ECO:0000256" key="2">
    <source>
        <dbReference type="SAM" id="SignalP"/>
    </source>
</evidence>
<feature type="transmembrane region" description="Helical" evidence="1">
    <location>
        <begin position="70"/>
        <end position="90"/>
    </location>
</feature>
<evidence type="ECO:0000256" key="1">
    <source>
        <dbReference type="SAM" id="Phobius"/>
    </source>
</evidence>
<dbReference type="GO" id="GO:0004175">
    <property type="term" value="F:endopeptidase activity"/>
    <property type="evidence" value="ECO:0007669"/>
    <property type="project" value="UniProtKB-ARBA"/>
</dbReference>
<dbReference type="STRING" id="1586287.BBK82_00490"/>
<feature type="chain" id="PRO_5008537990" evidence="2">
    <location>
        <begin position="24"/>
        <end position="275"/>
    </location>
</feature>
<evidence type="ECO:0000313" key="4">
    <source>
        <dbReference type="EMBL" id="ANZ34779.1"/>
    </source>
</evidence>
<name>A0A1B2HAM9_9PSEU</name>
<proteinExistence type="predicted"/>
<dbReference type="RefSeq" id="WP_065913199.1">
    <property type="nucleotide sequence ID" value="NZ_CP016793.1"/>
</dbReference>
<feature type="signal peptide" evidence="2">
    <location>
        <begin position="1"/>
        <end position="23"/>
    </location>
</feature>
<keyword evidence="2" id="KW-0732">Signal</keyword>